<dbReference type="GO" id="GO:0000976">
    <property type="term" value="F:transcription cis-regulatory region binding"/>
    <property type="evidence" value="ECO:0007669"/>
    <property type="project" value="TreeGrafter"/>
</dbReference>
<evidence type="ECO:0000313" key="12">
    <source>
        <dbReference type="EMBL" id="ONM42473.1"/>
    </source>
</evidence>
<keyword evidence="13" id="KW-1185">Reference proteome</keyword>
<evidence type="ECO:0000259" key="10">
    <source>
        <dbReference type="PROSITE" id="PS50110"/>
    </source>
</evidence>
<sequence length="238" mass="26594">MWPVQVFQARILAVEDDPVLGEHLLQSLGNCGHDVVLATDGQQGLAQASQGAFDLILLDVMLPGLGGMELLSRLRRLCVTPVLMMSALGDEESRVTGFDRGADDYLPKPFSSRELEVRVNAILRRISYEREQSTPQSGVGDALLSFDEKASRLRCGNTSVSFTPTEFRLLEVLYAHLGEVQSKAFLYQQVLHRGFTRHDRVLDMHISNLRRKLSQAGVDMLRLESVWGHGYLLSRDSL</sequence>
<protein>
    <submittedName>
        <fullName evidence="12">DNA-binding response regulator</fullName>
    </submittedName>
</protein>
<dbReference type="SMART" id="SM00862">
    <property type="entry name" value="Trans_reg_C"/>
    <property type="match status" value="1"/>
</dbReference>
<dbReference type="Gene3D" id="1.10.10.10">
    <property type="entry name" value="Winged helix-like DNA-binding domain superfamily/Winged helix DNA-binding domain"/>
    <property type="match status" value="1"/>
</dbReference>
<dbReference type="SUPFAM" id="SSF46894">
    <property type="entry name" value="C-terminal effector domain of the bipartite response regulators"/>
    <property type="match status" value="1"/>
</dbReference>
<dbReference type="RefSeq" id="WP_235846722.1">
    <property type="nucleotide sequence ID" value="NZ_FOUD01000008.1"/>
</dbReference>
<keyword evidence="6 9" id="KW-0238">DNA-binding</keyword>
<keyword evidence="4" id="KW-0902">Two-component regulatory system</keyword>
<evidence type="ECO:0000256" key="7">
    <source>
        <dbReference type="ARBA" id="ARBA00023163"/>
    </source>
</evidence>
<dbReference type="InterPro" id="IPR036388">
    <property type="entry name" value="WH-like_DNA-bd_sf"/>
</dbReference>
<dbReference type="PROSITE" id="PS50110">
    <property type="entry name" value="RESPONSE_REGULATORY"/>
    <property type="match status" value="1"/>
</dbReference>
<keyword evidence="3 8" id="KW-0597">Phosphoprotein</keyword>
<comment type="caution">
    <text evidence="12">The sequence shown here is derived from an EMBL/GenBank/DDBJ whole genome shotgun (WGS) entry which is preliminary data.</text>
</comment>
<evidence type="ECO:0000256" key="9">
    <source>
        <dbReference type="PROSITE-ProRule" id="PRU01091"/>
    </source>
</evidence>
<evidence type="ECO:0000259" key="11">
    <source>
        <dbReference type="PROSITE" id="PS51755"/>
    </source>
</evidence>
<evidence type="ECO:0000256" key="3">
    <source>
        <dbReference type="ARBA" id="ARBA00022553"/>
    </source>
</evidence>
<evidence type="ECO:0000256" key="2">
    <source>
        <dbReference type="ARBA" id="ARBA00022490"/>
    </source>
</evidence>
<dbReference type="InterPro" id="IPR016032">
    <property type="entry name" value="Sig_transdc_resp-reg_C-effctor"/>
</dbReference>
<dbReference type="SMART" id="SM00448">
    <property type="entry name" value="REC"/>
    <property type="match status" value="1"/>
</dbReference>
<keyword evidence="5" id="KW-0805">Transcription regulation</keyword>
<dbReference type="InterPro" id="IPR001867">
    <property type="entry name" value="OmpR/PhoB-type_DNA-bd"/>
</dbReference>
<gene>
    <name evidence="12" type="ORF">BXT89_17795</name>
</gene>
<dbReference type="Gene3D" id="6.10.250.690">
    <property type="match status" value="1"/>
</dbReference>
<keyword evidence="7" id="KW-0804">Transcription</keyword>
<dbReference type="InterPro" id="IPR039420">
    <property type="entry name" value="WalR-like"/>
</dbReference>
<name>A0A1S8DAP0_9GAMM</name>
<reference evidence="12 13" key="1">
    <citation type="submission" date="2017-01" db="EMBL/GenBank/DDBJ databases">
        <title>Draft genome sequence of Pseudomonas pachastrellae type strain CCUG 46540T from a deep sea.</title>
        <authorList>
            <person name="Gomila M."/>
            <person name="Mulet M."/>
            <person name="Lalucat J."/>
            <person name="Garcia-Valdes E."/>
        </authorList>
    </citation>
    <scope>NUCLEOTIDE SEQUENCE [LARGE SCALE GENOMIC DNA]</scope>
    <source>
        <strain evidence="12 13">CCUG 46540</strain>
    </source>
</reference>
<evidence type="ECO:0000256" key="8">
    <source>
        <dbReference type="PROSITE-ProRule" id="PRU00169"/>
    </source>
</evidence>
<dbReference type="Pfam" id="PF00486">
    <property type="entry name" value="Trans_reg_C"/>
    <property type="match status" value="1"/>
</dbReference>
<dbReference type="InterPro" id="IPR011006">
    <property type="entry name" value="CheY-like_superfamily"/>
</dbReference>
<organism evidence="12 13">
    <name type="scientific">Halopseudomonas pachastrellae</name>
    <dbReference type="NCBI Taxonomy" id="254161"/>
    <lineage>
        <taxon>Bacteria</taxon>
        <taxon>Pseudomonadati</taxon>
        <taxon>Pseudomonadota</taxon>
        <taxon>Gammaproteobacteria</taxon>
        <taxon>Pseudomonadales</taxon>
        <taxon>Pseudomonadaceae</taxon>
        <taxon>Halopseudomonas</taxon>
    </lineage>
</organism>
<dbReference type="CDD" id="cd00383">
    <property type="entry name" value="trans_reg_C"/>
    <property type="match status" value="1"/>
</dbReference>
<comment type="subcellular location">
    <subcellularLocation>
        <location evidence="1">Cytoplasm</location>
    </subcellularLocation>
</comment>
<dbReference type="Proteomes" id="UP000242847">
    <property type="component" value="Unassembled WGS sequence"/>
</dbReference>
<dbReference type="PANTHER" id="PTHR48111">
    <property type="entry name" value="REGULATOR OF RPOS"/>
    <property type="match status" value="1"/>
</dbReference>
<dbReference type="STRING" id="254161.SAMN05216256_108160"/>
<dbReference type="Gene3D" id="3.40.50.2300">
    <property type="match status" value="1"/>
</dbReference>
<dbReference type="GO" id="GO:0032993">
    <property type="term" value="C:protein-DNA complex"/>
    <property type="evidence" value="ECO:0007669"/>
    <property type="project" value="TreeGrafter"/>
</dbReference>
<feature type="DNA-binding region" description="OmpR/PhoB-type" evidence="9">
    <location>
        <begin position="134"/>
        <end position="235"/>
    </location>
</feature>
<evidence type="ECO:0000256" key="4">
    <source>
        <dbReference type="ARBA" id="ARBA00023012"/>
    </source>
</evidence>
<feature type="domain" description="Response regulatory" evidence="10">
    <location>
        <begin position="10"/>
        <end position="123"/>
    </location>
</feature>
<dbReference type="GO" id="GO:0005829">
    <property type="term" value="C:cytosol"/>
    <property type="evidence" value="ECO:0007669"/>
    <property type="project" value="TreeGrafter"/>
</dbReference>
<dbReference type="InterPro" id="IPR001789">
    <property type="entry name" value="Sig_transdc_resp-reg_receiver"/>
</dbReference>
<evidence type="ECO:0000256" key="5">
    <source>
        <dbReference type="ARBA" id="ARBA00023015"/>
    </source>
</evidence>
<dbReference type="PROSITE" id="PS51755">
    <property type="entry name" value="OMPR_PHOB"/>
    <property type="match status" value="1"/>
</dbReference>
<evidence type="ECO:0000256" key="6">
    <source>
        <dbReference type="ARBA" id="ARBA00023125"/>
    </source>
</evidence>
<dbReference type="EMBL" id="MUBC01000070">
    <property type="protein sequence ID" value="ONM42473.1"/>
    <property type="molecule type" value="Genomic_DNA"/>
</dbReference>
<dbReference type="SUPFAM" id="SSF52172">
    <property type="entry name" value="CheY-like"/>
    <property type="match status" value="1"/>
</dbReference>
<keyword evidence="2" id="KW-0963">Cytoplasm</keyword>
<evidence type="ECO:0000313" key="13">
    <source>
        <dbReference type="Proteomes" id="UP000242847"/>
    </source>
</evidence>
<dbReference type="AlphaFoldDB" id="A0A1S8DAP0"/>
<dbReference type="PANTHER" id="PTHR48111:SF39">
    <property type="entry name" value="TRANSCRIPTIONAL REGULATORY PROTEIN CPXR"/>
    <property type="match status" value="1"/>
</dbReference>
<accession>A0A1S8DAP0</accession>
<evidence type="ECO:0000256" key="1">
    <source>
        <dbReference type="ARBA" id="ARBA00004496"/>
    </source>
</evidence>
<dbReference type="GO" id="GO:0006355">
    <property type="term" value="P:regulation of DNA-templated transcription"/>
    <property type="evidence" value="ECO:0007669"/>
    <property type="project" value="InterPro"/>
</dbReference>
<dbReference type="Pfam" id="PF00072">
    <property type="entry name" value="Response_reg"/>
    <property type="match status" value="1"/>
</dbReference>
<dbReference type="GO" id="GO:0000156">
    <property type="term" value="F:phosphorelay response regulator activity"/>
    <property type="evidence" value="ECO:0007669"/>
    <property type="project" value="TreeGrafter"/>
</dbReference>
<feature type="domain" description="OmpR/PhoB-type" evidence="11">
    <location>
        <begin position="134"/>
        <end position="235"/>
    </location>
</feature>
<proteinExistence type="predicted"/>
<feature type="modified residue" description="4-aspartylphosphate" evidence="8">
    <location>
        <position position="59"/>
    </location>
</feature>